<comment type="caution">
    <text evidence="2">The sequence shown here is derived from an EMBL/GenBank/DDBJ whole genome shotgun (WGS) entry which is preliminary data.</text>
</comment>
<evidence type="ECO:0000313" key="3">
    <source>
        <dbReference type="Proteomes" id="UP000770015"/>
    </source>
</evidence>
<reference evidence="2" key="1">
    <citation type="journal article" date="2021" name="Nat. Commun.">
        <title>Genetic determinants of endophytism in the Arabidopsis root mycobiome.</title>
        <authorList>
            <person name="Mesny F."/>
            <person name="Miyauchi S."/>
            <person name="Thiergart T."/>
            <person name="Pickel B."/>
            <person name="Atanasova L."/>
            <person name="Karlsson M."/>
            <person name="Huettel B."/>
            <person name="Barry K.W."/>
            <person name="Haridas S."/>
            <person name="Chen C."/>
            <person name="Bauer D."/>
            <person name="Andreopoulos W."/>
            <person name="Pangilinan J."/>
            <person name="LaButti K."/>
            <person name="Riley R."/>
            <person name="Lipzen A."/>
            <person name="Clum A."/>
            <person name="Drula E."/>
            <person name="Henrissat B."/>
            <person name="Kohler A."/>
            <person name="Grigoriev I.V."/>
            <person name="Martin F.M."/>
            <person name="Hacquard S."/>
        </authorList>
    </citation>
    <scope>NUCLEOTIDE SEQUENCE</scope>
    <source>
        <strain evidence="2">MPI-SDFR-AT-0117</strain>
    </source>
</reference>
<feature type="compositionally biased region" description="Basic and acidic residues" evidence="1">
    <location>
        <begin position="207"/>
        <end position="226"/>
    </location>
</feature>
<protein>
    <submittedName>
        <fullName evidence="2">Uncharacterized protein</fullName>
    </submittedName>
</protein>
<sequence length="748" mass="83404">MDAAAKHIQLMRQSTLPPLPYQLAKGTDRRFRVPPDNVNVFEEREFRQLQYMTLIDVDRGLLFTRAYYDMREEPPTPSAAKEGTPQADRRPKTKLSLSDYKNKKKTYDSPPESTTAAPKPSALRKEITDGRSERDSVRKDAGTSRPRELEPHRDARTQDAHNDRSNNKPDPRSRHEPPDSSDKRKRVAEDDNLRLPKKPRPSTSTPIDDRSRTPRDDTPKRRDREPGSAQDRSSQSQGKDGRPGASSSLLNGRNVLKGVLGSQSQSNTPIQRARGDSLNGNRSASVTNNRVPLSKQDAHSKVSVPPLLSPLHFSMGDESSPPKERRRREDLEEPSRFSKTSKPSAPAPPPAKKDKSRLPPLLSPTLPPMLEEELERINHEGGGAPTTKPTQIEAKKSRPAKRDEEEDEKPKAKIKEREKDEPLGRYMVTLRCGRHNAKTLKRLLALPPKKERSASSEALGIGAARKRPAGTAELVGDSIAVKRPRMSDVPVSSSIKLGPPSTPAAKVATSMARVASNNSQAHTPGDTNSLTPGDRPPTRQEPADHARIKGLRDRHLRFRDLGNNLKHRRDALLSSGNKNGDRGPRQADLKLGIALCIESAMAYMVSFRAVFESRRLENKAQDPKTWDSILPMLDMVRHDVGEGRHPAIDALYQQLRGVILEELIKCYWSIDPVTHARSVLHYERMRASVWKSAADAADRVEEDRMRAGFGPWTSAEDAVNVGLRILRRWTADEDVAWTAEVSLQANGA</sequence>
<accession>A0A9P8V4L8</accession>
<evidence type="ECO:0000256" key="1">
    <source>
        <dbReference type="SAM" id="MobiDB-lite"/>
    </source>
</evidence>
<dbReference type="EMBL" id="JAGSXJ010000024">
    <property type="protein sequence ID" value="KAH6676045.1"/>
    <property type="molecule type" value="Genomic_DNA"/>
</dbReference>
<feature type="compositionally biased region" description="Polar residues" evidence="1">
    <location>
        <begin position="261"/>
        <end position="270"/>
    </location>
</feature>
<evidence type="ECO:0000313" key="2">
    <source>
        <dbReference type="EMBL" id="KAH6676045.1"/>
    </source>
</evidence>
<keyword evidence="3" id="KW-1185">Reference proteome</keyword>
<feature type="compositionally biased region" description="Basic and acidic residues" evidence="1">
    <location>
        <begin position="320"/>
        <end position="336"/>
    </location>
</feature>
<feature type="compositionally biased region" description="Polar residues" evidence="1">
    <location>
        <begin position="515"/>
        <end position="531"/>
    </location>
</feature>
<proteinExistence type="predicted"/>
<gene>
    <name evidence="2" type="ORF">F5X68DRAFT_264252</name>
</gene>
<feature type="compositionally biased region" description="Basic and acidic residues" evidence="1">
    <location>
        <begin position="393"/>
        <end position="420"/>
    </location>
</feature>
<feature type="region of interest" description="Disordered" evidence="1">
    <location>
        <begin position="486"/>
        <end position="553"/>
    </location>
</feature>
<organism evidence="2 3">
    <name type="scientific">Plectosphaerella plurivora</name>
    <dbReference type="NCBI Taxonomy" id="936078"/>
    <lineage>
        <taxon>Eukaryota</taxon>
        <taxon>Fungi</taxon>
        <taxon>Dikarya</taxon>
        <taxon>Ascomycota</taxon>
        <taxon>Pezizomycotina</taxon>
        <taxon>Sordariomycetes</taxon>
        <taxon>Hypocreomycetidae</taxon>
        <taxon>Glomerellales</taxon>
        <taxon>Plectosphaerellaceae</taxon>
        <taxon>Plectosphaerella</taxon>
    </lineage>
</organism>
<feature type="compositionally biased region" description="Polar residues" evidence="1">
    <location>
        <begin position="278"/>
        <end position="291"/>
    </location>
</feature>
<dbReference type="AlphaFoldDB" id="A0A9P8V4L8"/>
<feature type="compositionally biased region" description="Basic and acidic residues" evidence="1">
    <location>
        <begin position="123"/>
        <end position="194"/>
    </location>
</feature>
<feature type="region of interest" description="Disordered" evidence="1">
    <location>
        <begin position="72"/>
        <end position="420"/>
    </location>
</feature>
<dbReference type="Proteomes" id="UP000770015">
    <property type="component" value="Unassembled WGS sequence"/>
</dbReference>
<name>A0A9P8V4L8_9PEZI</name>
<feature type="region of interest" description="Disordered" evidence="1">
    <location>
        <begin position="441"/>
        <end position="469"/>
    </location>
</feature>
<dbReference type="OrthoDB" id="284473at2759"/>
<feature type="compositionally biased region" description="Basic and acidic residues" evidence="1">
    <location>
        <begin position="536"/>
        <end position="553"/>
    </location>
</feature>